<dbReference type="InterPro" id="IPR035986">
    <property type="entry name" value="PKD_dom_sf"/>
</dbReference>
<dbReference type="STRING" id="1454201.NMS_2612"/>
<dbReference type="SUPFAM" id="SSF69322">
    <property type="entry name" value="Tricorn protease domain 2"/>
    <property type="match status" value="1"/>
</dbReference>
<organism evidence="3 4">
    <name type="scientific">Nonlabens marinus S1-08</name>
    <dbReference type="NCBI Taxonomy" id="1454201"/>
    <lineage>
        <taxon>Bacteria</taxon>
        <taxon>Pseudomonadati</taxon>
        <taxon>Bacteroidota</taxon>
        <taxon>Flavobacteriia</taxon>
        <taxon>Flavobacteriales</taxon>
        <taxon>Flavobacteriaceae</taxon>
        <taxon>Nonlabens</taxon>
    </lineage>
</organism>
<dbReference type="AlphaFoldDB" id="W8W0N2"/>
<dbReference type="Pfam" id="PF18911">
    <property type="entry name" value="PKD_4"/>
    <property type="match status" value="1"/>
</dbReference>
<dbReference type="Proteomes" id="UP000031760">
    <property type="component" value="Chromosome"/>
</dbReference>
<name>W8W0N2_9FLAO</name>
<dbReference type="InterPro" id="IPR015943">
    <property type="entry name" value="WD40/YVTN_repeat-like_dom_sf"/>
</dbReference>
<dbReference type="Gene3D" id="2.130.10.10">
    <property type="entry name" value="YVTN repeat-like/Quinoprotein amine dehydrogenase"/>
    <property type="match status" value="1"/>
</dbReference>
<keyword evidence="1" id="KW-0732">Signal</keyword>
<feature type="signal peptide" evidence="1">
    <location>
        <begin position="1"/>
        <end position="25"/>
    </location>
</feature>
<evidence type="ECO:0000313" key="3">
    <source>
        <dbReference type="EMBL" id="BAO56621.1"/>
    </source>
</evidence>
<sequence>MIKTGYVLFVLLFCASQLSYGQLEAANWYFGFNAGLRFDPDTGAVTPLTDSAMSTNEGCATISDSDGNLLFYTDGSTVYNRNNIVMQNGSGLRGNASSTQSAIIIPKPQDSNIYYIFTVDTGVSGGGSDAGLNYYEVDMTADGGLGAVVTDITNPTNLLPFCSEKITAINHETRDEIIVVAYANSAGFSLPYDTFYSFTIDASGVNTTPVASIQPNSVDDRRGNLKVSPDGKYLVSCNSTSSSYIYDFDQSTGAVTNERLLPLPFPNFAGYGVEFSPNSSLLYILATNAGGGGPSGHSSGLYQFDLDARDVTSTGIVIDSRQGYRGSLQLGIDGKIYRAQAESFFDGSSFLGRINNPDIRGAGANYQHNAVELAGKMSAQGLPPFIQSFFAVINIENVCSGDTTLFSFETDTTPDSVLWDFGDGTTSTELSSSHVYTSAGIYEISLTLEFGGATRKYFKQVEIFDSPVANNASDIIACDDNLDGRETFDLTATSAEILGTQDAQTFPITYYLNQEDADMAQNKITLPFTSDVPQLAIYARIDNTFNSDCYDTTSFLVNIYDQPVANQVENLEQCDDNFDGIETFQLTSQNAGILQGQNPSQFTISYHLNATDAAGDLNPLPTSYRNTTTFQQTVFARIENNAETNCAAVTSFDLVVQAKPVAINFDAFQCDEDGIPDSRTNFNLSSFNSSVSNNAAGVTVAYYLNQNDADNERNPLNDRDYVNVTPLQTIVARVTDTNTGCFNTSTVTLSVSASDAQDTSLELCDDDGVQDGFRIFSLDNANNAVLANAPSDVTVSYYASTSDALAERNSLPLQFTNTVINRQVIYARAESPDGNCYGISKVELIVNELPQVEPTAYFEYCGNDPQALIIDAGPLSGSTTDYTYEWSTGATTYAIDVRDGGLYTVVVTNNSGCSGSREITVVISEPATINSIDVINANGERFGSATAVVSGLGDYEFRIDPNASYQESPVFKDLPPGFYVLEVNDRNGCGTVFQKFSIVGYPRFFTPNGDGFNDFWQLNGVNNIFEPDATIFIFDRFGKLLKQLSPSSQGWDGTFNGEPLPASGYWFKATLTDGTEFSSHFTLKR</sequence>
<dbReference type="NCBIfam" id="TIGR04131">
    <property type="entry name" value="Bac_Flav_CTERM"/>
    <property type="match status" value="1"/>
</dbReference>
<dbReference type="HOGENOM" id="CLU_012935_0_0_10"/>
<dbReference type="OrthoDB" id="9765926at2"/>
<dbReference type="SMART" id="SM00089">
    <property type="entry name" value="PKD"/>
    <property type="match status" value="2"/>
</dbReference>
<dbReference type="InterPro" id="IPR026341">
    <property type="entry name" value="T9SS_type_B"/>
</dbReference>
<proteinExistence type="predicted"/>
<dbReference type="InterPro" id="IPR022409">
    <property type="entry name" value="PKD/Chitinase_dom"/>
</dbReference>
<dbReference type="CDD" id="cd00146">
    <property type="entry name" value="PKD"/>
    <property type="match status" value="1"/>
</dbReference>
<dbReference type="InterPro" id="IPR000601">
    <property type="entry name" value="PKD_dom"/>
</dbReference>
<dbReference type="EMBL" id="AP014548">
    <property type="protein sequence ID" value="BAO56621.1"/>
    <property type="molecule type" value="Genomic_DNA"/>
</dbReference>
<evidence type="ECO:0000313" key="4">
    <source>
        <dbReference type="Proteomes" id="UP000031760"/>
    </source>
</evidence>
<dbReference type="RefSeq" id="WP_052476968.1">
    <property type="nucleotide sequence ID" value="NZ_AP014548.1"/>
</dbReference>
<evidence type="ECO:0000256" key="1">
    <source>
        <dbReference type="SAM" id="SignalP"/>
    </source>
</evidence>
<dbReference type="KEGG" id="nmf:NMS_2612"/>
<keyword evidence="4" id="KW-1185">Reference proteome</keyword>
<feature type="chain" id="PRO_5004914129" description="PKD domain-containing protein" evidence="1">
    <location>
        <begin position="26"/>
        <end position="1085"/>
    </location>
</feature>
<protein>
    <recommendedName>
        <fullName evidence="2">PKD domain-containing protein</fullName>
    </recommendedName>
</protein>
<reference evidence="3 4" key="1">
    <citation type="journal article" date="2014" name="Proc. Natl. Acad. Sci. U.S.A.">
        <title>Functional characterization of flavobacteria rhodopsins reveals a unique class of light-driven chloride pump in bacteria.</title>
        <authorList>
            <person name="Yoshizawa S."/>
            <person name="Kumagai Y."/>
            <person name="Kim H."/>
            <person name="Ogura Y."/>
            <person name="Hayashi T."/>
            <person name="Iwasaki W."/>
            <person name="DeLong E.F."/>
            <person name="Kogure K."/>
        </authorList>
    </citation>
    <scope>NUCLEOTIDE SEQUENCE [LARGE SCALE GENOMIC DNA]</scope>
    <source>
        <strain evidence="3 4">S1-08</strain>
    </source>
</reference>
<dbReference type="SUPFAM" id="SSF49299">
    <property type="entry name" value="PKD domain"/>
    <property type="match status" value="1"/>
</dbReference>
<dbReference type="Gene3D" id="2.60.40.10">
    <property type="entry name" value="Immunoglobulins"/>
    <property type="match status" value="1"/>
</dbReference>
<gene>
    <name evidence="3" type="ORF">NMS_2612</name>
</gene>
<accession>W8W0N2</accession>
<evidence type="ECO:0000259" key="2">
    <source>
        <dbReference type="PROSITE" id="PS50093"/>
    </source>
</evidence>
<feature type="domain" description="PKD" evidence="2">
    <location>
        <begin position="406"/>
        <end position="448"/>
    </location>
</feature>
<dbReference type="PROSITE" id="PS50093">
    <property type="entry name" value="PKD"/>
    <property type="match status" value="1"/>
</dbReference>
<dbReference type="InterPro" id="IPR013783">
    <property type="entry name" value="Ig-like_fold"/>
</dbReference>
<dbReference type="Pfam" id="PF13585">
    <property type="entry name" value="CHU_C"/>
    <property type="match status" value="1"/>
</dbReference>